<dbReference type="WBParaSite" id="ACRNAN_scaffold4531.g8349.t1">
    <property type="protein sequence ID" value="ACRNAN_scaffold4531.g8349.t1"/>
    <property type="gene ID" value="ACRNAN_scaffold4531.g8349"/>
</dbReference>
<evidence type="ECO:0000256" key="4">
    <source>
        <dbReference type="ARBA" id="ARBA00022801"/>
    </source>
</evidence>
<keyword evidence="5 6" id="KW-0862">Zinc</keyword>
<feature type="binding site" evidence="6">
    <location>
        <position position="141"/>
    </location>
    <ligand>
        <name>Ca(2+)</name>
        <dbReference type="ChEBI" id="CHEBI:29108"/>
        <label>3</label>
    </ligand>
</feature>
<evidence type="ECO:0000256" key="7">
    <source>
        <dbReference type="SAM" id="SignalP"/>
    </source>
</evidence>
<dbReference type="SMART" id="SM00235">
    <property type="entry name" value="ZnMc"/>
    <property type="match status" value="1"/>
</dbReference>
<dbReference type="GO" id="GO:0031012">
    <property type="term" value="C:extracellular matrix"/>
    <property type="evidence" value="ECO:0007669"/>
    <property type="project" value="InterPro"/>
</dbReference>
<comment type="similarity">
    <text evidence="1">Belongs to the peptidase M10A family.</text>
</comment>
<evidence type="ECO:0000256" key="1">
    <source>
        <dbReference type="ARBA" id="ARBA00010370"/>
    </source>
</evidence>
<dbReference type="SUPFAM" id="SSF55486">
    <property type="entry name" value="Metalloproteases ('zincins'), catalytic domain"/>
    <property type="match status" value="1"/>
</dbReference>
<feature type="binding site" evidence="6">
    <location>
        <position position="165"/>
    </location>
    <ligand>
        <name>Zn(2+)</name>
        <dbReference type="ChEBI" id="CHEBI:29105"/>
        <label>2</label>
        <note>catalytic</note>
    </ligand>
</feature>
<dbReference type="InterPro" id="IPR024079">
    <property type="entry name" value="MetalloPept_cat_dom_sf"/>
</dbReference>
<feature type="binding site" evidence="6">
    <location>
        <position position="103"/>
    </location>
    <ligand>
        <name>Ca(2+)</name>
        <dbReference type="ChEBI" id="CHEBI:29108"/>
        <label>2</label>
    </ligand>
</feature>
<evidence type="ECO:0000259" key="8">
    <source>
        <dbReference type="SMART" id="SM00235"/>
    </source>
</evidence>
<reference evidence="10" key="1">
    <citation type="submission" date="2022-11" db="UniProtKB">
        <authorList>
            <consortium name="WormBaseParasite"/>
        </authorList>
    </citation>
    <scope>IDENTIFICATION</scope>
</reference>
<sequence length="218" mass="25414">MPRFVVVFFFFLPTIFECFPQKEILQKFDAKAPLKLATPKRCGNKDEGFSGTPGKTVYTWNFSSLPKGISEDEFRRILHQAFTAWEVVVPVDFIEVNSSQSADFQINFERAEERWPSDSNRTIIAETSQSSPVKISISQDEDWALFEDENPKFDLYYVLEHSLGHILGLSHSTDPESVMYHILERNNEETPREDLFFFDWLIPAIVTNYEMMLMAYDR</sequence>
<feature type="binding site" description="in inhibited form" evidence="6">
    <location>
        <position position="42"/>
    </location>
    <ligand>
        <name>Zn(2+)</name>
        <dbReference type="ChEBI" id="CHEBI:29105"/>
        <label>2</label>
        <note>catalytic</note>
    </ligand>
</feature>
<dbReference type="InterPro" id="IPR001818">
    <property type="entry name" value="Pept_M10_metallopeptidase"/>
</dbReference>
<feature type="domain" description="Peptidase metallopeptidase" evidence="8">
    <location>
        <begin position="49"/>
        <end position="204"/>
    </location>
</feature>
<protein>
    <submittedName>
        <fullName evidence="10">Peptidase metallopeptidase domain-containing protein</fullName>
    </submittedName>
</protein>
<feature type="binding site" evidence="6">
    <location>
        <position position="118"/>
    </location>
    <ligand>
        <name>Ca(2+)</name>
        <dbReference type="ChEBI" id="CHEBI:29108"/>
        <label>3</label>
    </ligand>
</feature>
<evidence type="ECO:0000256" key="2">
    <source>
        <dbReference type="ARBA" id="ARBA00022670"/>
    </source>
</evidence>
<feature type="binding site" evidence="6">
    <location>
        <position position="141"/>
    </location>
    <ligand>
        <name>Ca(2+)</name>
        <dbReference type="ChEBI" id="CHEBI:29108"/>
        <label>1</label>
    </ligand>
</feature>
<keyword evidence="7" id="KW-0732">Signal</keyword>
<evidence type="ECO:0000313" key="9">
    <source>
        <dbReference type="Proteomes" id="UP000887540"/>
    </source>
</evidence>
<proteinExistence type="inferred from homology"/>
<feature type="signal peptide" evidence="7">
    <location>
        <begin position="1"/>
        <end position="18"/>
    </location>
</feature>
<keyword evidence="9" id="KW-1185">Reference proteome</keyword>
<keyword evidence="2" id="KW-0645">Protease</keyword>
<name>A0A914DYS1_9BILA</name>
<dbReference type="InterPro" id="IPR021190">
    <property type="entry name" value="Pept_M10A"/>
</dbReference>
<dbReference type="GO" id="GO:0006508">
    <property type="term" value="P:proteolysis"/>
    <property type="evidence" value="ECO:0007669"/>
    <property type="project" value="UniProtKB-KW"/>
</dbReference>
<feature type="binding site" evidence="6">
    <location>
        <position position="179"/>
    </location>
    <ligand>
        <name>Zn(2+)</name>
        <dbReference type="ChEBI" id="CHEBI:29105"/>
        <label>2</label>
        <note>catalytic</note>
    </ligand>
</feature>
<feature type="binding site" evidence="6">
    <location>
        <position position="161"/>
    </location>
    <ligand>
        <name>Zn(2+)</name>
        <dbReference type="ChEBI" id="CHEBI:29105"/>
        <label>2</label>
        <note>catalytic</note>
    </ligand>
</feature>
<organism evidence="9 10">
    <name type="scientific">Acrobeloides nanus</name>
    <dbReference type="NCBI Taxonomy" id="290746"/>
    <lineage>
        <taxon>Eukaryota</taxon>
        <taxon>Metazoa</taxon>
        <taxon>Ecdysozoa</taxon>
        <taxon>Nematoda</taxon>
        <taxon>Chromadorea</taxon>
        <taxon>Rhabditida</taxon>
        <taxon>Tylenchina</taxon>
        <taxon>Cephalobomorpha</taxon>
        <taxon>Cephaloboidea</taxon>
        <taxon>Cephalobidae</taxon>
        <taxon>Acrobeloides</taxon>
    </lineage>
</organism>
<dbReference type="AlphaFoldDB" id="A0A914DYS1"/>
<dbReference type="PANTHER" id="PTHR10201">
    <property type="entry name" value="MATRIX METALLOPROTEINASE"/>
    <property type="match status" value="1"/>
</dbReference>
<dbReference type="GO" id="GO:0004222">
    <property type="term" value="F:metalloendopeptidase activity"/>
    <property type="evidence" value="ECO:0007669"/>
    <property type="project" value="InterPro"/>
</dbReference>
<accession>A0A914DYS1</accession>
<evidence type="ECO:0000256" key="3">
    <source>
        <dbReference type="ARBA" id="ARBA00022723"/>
    </source>
</evidence>
<feature type="chain" id="PRO_5036735487" evidence="7">
    <location>
        <begin position="19"/>
        <end position="218"/>
    </location>
</feature>
<dbReference type="Proteomes" id="UP000887540">
    <property type="component" value="Unplaced"/>
</dbReference>
<evidence type="ECO:0000256" key="6">
    <source>
        <dbReference type="PIRSR" id="PIRSR621190-2"/>
    </source>
</evidence>
<dbReference type="Gene3D" id="3.40.390.10">
    <property type="entry name" value="Collagenase (Catalytic Domain)"/>
    <property type="match status" value="1"/>
</dbReference>
<comment type="cofactor">
    <cofactor evidence="6">
        <name>Ca(2+)</name>
        <dbReference type="ChEBI" id="CHEBI:29108"/>
    </cofactor>
    <text evidence="6">Can bind about 5 Ca(2+) ions per subunit.</text>
</comment>
<evidence type="ECO:0000256" key="5">
    <source>
        <dbReference type="ARBA" id="ARBA00022833"/>
    </source>
</evidence>
<evidence type="ECO:0000313" key="10">
    <source>
        <dbReference type="WBParaSite" id="ACRNAN_scaffold4531.g8349.t1"/>
    </source>
</evidence>
<comment type="cofactor">
    <cofactor evidence="6">
        <name>Zn(2+)</name>
        <dbReference type="ChEBI" id="CHEBI:29105"/>
    </cofactor>
    <text evidence="6">Binds 2 Zn(2+) ions per subunit.</text>
</comment>
<dbReference type="GO" id="GO:0008270">
    <property type="term" value="F:zinc ion binding"/>
    <property type="evidence" value="ECO:0007669"/>
    <property type="project" value="InterPro"/>
</dbReference>
<keyword evidence="3 6" id="KW-0479">Metal-binding</keyword>
<feature type="binding site" evidence="6">
    <location>
        <position position="171"/>
    </location>
    <ligand>
        <name>Zn(2+)</name>
        <dbReference type="ChEBI" id="CHEBI:29105"/>
        <label>2</label>
        <note>catalytic</note>
    </ligand>
</feature>
<keyword evidence="4" id="KW-0378">Hydrolase</keyword>
<dbReference type="PRINTS" id="PR00138">
    <property type="entry name" value="MATRIXIN"/>
</dbReference>
<keyword evidence="6" id="KW-0106">Calcium</keyword>
<dbReference type="Pfam" id="PF00413">
    <property type="entry name" value="Peptidase_M10"/>
    <property type="match status" value="1"/>
</dbReference>
<dbReference type="InterPro" id="IPR006026">
    <property type="entry name" value="Peptidase_Metallo"/>
</dbReference>